<feature type="region of interest" description="Disordered" evidence="7">
    <location>
        <begin position="19"/>
        <end position="45"/>
    </location>
</feature>
<dbReference type="PANTHER" id="PTHR47033">
    <property type="entry name" value="CYSTATIN-M"/>
    <property type="match status" value="1"/>
</dbReference>
<evidence type="ECO:0000256" key="6">
    <source>
        <dbReference type="ARBA" id="ARBA00023157"/>
    </source>
</evidence>
<dbReference type="CDD" id="cd00042">
    <property type="entry name" value="CY"/>
    <property type="match status" value="1"/>
</dbReference>
<reference evidence="11" key="1">
    <citation type="submission" date="2018-12" db="EMBL/GenBank/DDBJ databases">
        <authorList>
            <person name="Yazar S."/>
        </authorList>
    </citation>
    <scope>NUCLEOTIDE SEQUENCE [LARGE SCALE GENOMIC DNA]</scope>
</reference>
<protein>
    <recommendedName>
        <fullName evidence="9">Cystatin domain-containing protein</fullName>
    </recommendedName>
</protein>
<evidence type="ECO:0000256" key="1">
    <source>
        <dbReference type="ARBA" id="ARBA00004613"/>
    </source>
</evidence>
<dbReference type="CTD" id="1474"/>
<dbReference type="OrthoDB" id="1908104at2759"/>
<proteinExistence type="inferred from homology"/>
<keyword evidence="8" id="KW-0732">Signal</keyword>
<evidence type="ECO:0000313" key="11">
    <source>
        <dbReference type="Proteomes" id="UP000314987"/>
    </source>
</evidence>
<comment type="subcellular location">
    <subcellularLocation>
        <location evidence="1">Secreted</location>
    </subcellularLocation>
</comment>
<comment type="similarity">
    <text evidence="2">Belongs to the cystatin family.</text>
</comment>
<evidence type="ECO:0000256" key="5">
    <source>
        <dbReference type="ARBA" id="ARBA00022704"/>
    </source>
</evidence>
<dbReference type="GO" id="GO:0070062">
    <property type="term" value="C:extracellular exosome"/>
    <property type="evidence" value="ECO:0007669"/>
    <property type="project" value="TreeGrafter"/>
</dbReference>
<keyword evidence="3" id="KW-0964">Secreted</keyword>
<organism evidence="10 11">
    <name type="scientific">Vombatus ursinus</name>
    <name type="common">Common wombat</name>
    <dbReference type="NCBI Taxonomy" id="29139"/>
    <lineage>
        <taxon>Eukaryota</taxon>
        <taxon>Metazoa</taxon>
        <taxon>Chordata</taxon>
        <taxon>Craniata</taxon>
        <taxon>Vertebrata</taxon>
        <taxon>Euteleostomi</taxon>
        <taxon>Mammalia</taxon>
        <taxon>Metatheria</taxon>
        <taxon>Diprotodontia</taxon>
        <taxon>Vombatidae</taxon>
        <taxon>Vombatus</taxon>
    </lineage>
</organism>
<dbReference type="PANTHER" id="PTHR47033:SF1">
    <property type="entry name" value="CYSTATIN-M"/>
    <property type="match status" value="1"/>
</dbReference>
<dbReference type="GO" id="GO:0004869">
    <property type="term" value="F:cysteine-type endopeptidase inhibitor activity"/>
    <property type="evidence" value="ECO:0007669"/>
    <property type="project" value="UniProtKB-KW"/>
</dbReference>
<evidence type="ECO:0000256" key="3">
    <source>
        <dbReference type="ARBA" id="ARBA00022525"/>
    </source>
</evidence>
<evidence type="ECO:0000256" key="2">
    <source>
        <dbReference type="ARBA" id="ARBA00009403"/>
    </source>
</evidence>
<feature type="domain" description="Cystatin" evidence="9">
    <location>
        <begin position="35"/>
        <end position="147"/>
    </location>
</feature>
<dbReference type="STRING" id="29139.ENSVURP00010001381"/>
<reference evidence="10" key="2">
    <citation type="submission" date="2025-08" db="UniProtKB">
        <authorList>
            <consortium name="Ensembl"/>
        </authorList>
    </citation>
    <scope>IDENTIFICATION</scope>
</reference>
<sequence length="149" mass="16461">MLLSLLVLCVTSLTLPLTHGDEGGSPESRPPHTGNMLGARTPLSTSNPEVKRVTQYAVETFNEGSNSVYYFRDTRIIKAERQLVSGVKYYLTVEMGSTECRKGSAALETVGLAGCPFSTEEEKLQCQFEVLVVPWTRQTRVQKISCSRV</sequence>
<dbReference type="PROSITE" id="PS00287">
    <property type="entry name" value="CYSTATIN"/>
    <property type="match status" value="1"/>
</dbReference>
<dbReference type="InterPro" id="IPR000010">
    <property type="entry name" value="Cystatin_dom"/>
</dbReference>
<evidence type="ECO:0000259" key="9">
    <source>
        <dbReference type="SMART" id="SM00043"/>
    </source>
</evidence>
<dbReference type="Pfam" id="PF00031">
    <property type="entry name" value="Cystatin"/>
    <property type="match status" value="1"/>
</dbReference>
<dbReference type="FunFam" id="3.10.450.10:FF:000004">
    <property type="entry name" value="Cystatin C"/>
    <property type="match status" value="1"/>
</dbReference>
<dbReference type="Gene3D" id="3.10.450.10">
    <property type="match status" value="1"/>
</dbReference>
<dbReference type="AlphaFoldDB" id="A0A4X2JTX2"/>
<keyword evidence="4" id="KW-0646">Protease inhibitor</keyword>
<dbReference type="InterPro" id="IPR046350">
    <property type="entry name" value="Cystatin_sf"/>
</dbReference>
<evidence type="ECO:0000256" key="7">
    <source>
        <dbReference type="SAM" id="MobiDB-lite"/>
    </source>
</evidence>
<dbReference type="SMART" id="SM00043">
    <property type="entry name" value="CY"/>
    <property type="match status" value="1"/>
</dbReference>
<dbReference type="Ensembl" id="ENSVURT00010001577.1">
    <property type="protein sequence ID" value="ENSVURP00010001381.1"/>
    <property type="gene ID" value="ENSVURG00010001176.1"/>
</dbReference>
<name>A0A4X2JTX2_VOMUR</name>
<gene>
    <name evidence="10" type="primary">CST6</name>
</gene>
<accession>A0A4X2JTX2</accession>
<dbReference type="GeneID" id="114038798"/>
<dbReference type="RefSeq" id="XP_027712047.1">
    <property type="nucleotide sequence ID" value="XM_027856246.1"/>
</dbReference>
<dbReference type="SUPFAM" id="SSF54403">
    <property type="entry name" value="Cystatin/monellin"/>
    <property type="match status" value="1"/>
</dbReference>
<evidence type="ECO:0000256" key="4">
    <source>
        <dbReference type="ARBA" id="ARBA00022690"/>
    </source>
</evidence>
<dbReference type="InterPro" id="IPR018073">
    <property type="entry name" value="Prot_inh_cystat_CS"/>
</dbReference>
<keyword evidence="5" id="KW-0789">Thiol protease inhibitor</keyword>
<keyword evidence="6" id="KW-1015">Disulfide bond</keyword>
<evidence type="ECO:0000256" key="8">
    <source>
        <dbReference type="SAM" id="SignalP"/>
    </source>
</evidence>
<dbReference type="OMA" id="ILVVPWQ"/>
<dbReference type="Proteomes" id="UP000314987">
    <property type="component" value="Unassembled WGS sequence"/>
</dbReference>
<feature type="signal peptide" evidence="8">
    <location>
        <begin position="1"/>
        <end position="20"/>
    </location>
</feature>
<dbReference type="GeneTree" id="ENSGT00940000161375"/>
<feature type="chain" id="PRO_5021435922" description="Cystatin domain-containing protein" evidence="8">
    <location>
        <begin position="21"/>
        <end position="149"/>
    </location>
</feature>
<reference evidence="10" key="3">
    <citation type="submission" date="2025-09" db="UniProtKB">
        <authorList>
            <consortium name="Ensembl"/>
        </authorList>
    </citation>
    <scope>IDENTIFICATION</scope>
</reference>
<evidence type="ECO:0000313" key="10">
    <source>
        <dbReference type="Ensembl" id="ENSVURP00010001381.1"/>
    </source>
</evidence>
<keyword evidence="11" id="KW-1185">Reference proteome</keyword>